<dbReference type="KEGG" id="bpla:bpln_2g14700"/>
<dbReference type="RefSeq" id="WP_042627905.1">
    <property type="nucleotide sequence ID" value="NZ_BSTO01000001.1"/>
</dbReference>
<gene>
    <name evidence="4" type="ORF">BGL_2c13920</name>
</gene>
<protein>
    <submittedName>
        <fullName evidence="4">Putative methyltransferase</fullName>
    </submittedName>
</protein>
<dbReference type="Pfam" id="PF05175">
    <property type="entry name" value="MTS"/>
    <property type="match status" value="1"/>
</dbReference>
<dbReference type="HOGENOM" id="CLU_1238279_0_0_4"/>
<evidence type="ECO:0000313" key="5">
    <source>
        <dbReference type="Proteomes" id="UP000031838"/>
    </source>
</evidence>
<keyword evidence="4" id="KW-0808">Transferase</keyword>
<evidence type="ECO:0000256" key="1">
    <source>
        <dbReference type="ARBA" id="ARBA00022603"/>
    </source>
</evidence>
<dbReference type="KEGG" id="bgp:BGL_2c13920"/>
<keyword evidence="5" id="KW-1185">Reference proteome</keyword>
<dbReference type="InterPro" id="IPR007848">
    <property type="entry name" value="Small_mtfrase_dom"/>
</dbReference>
<feature type="domain" description="Methyltransferase small" evidence="3">
    <location>
        <begin position="3"/>
        <end position="55"/>
    </location>
</feature>
<name>A0A0B6S4Y4_BURPL</name>
<dbReference type="GO" id="GO:0032259">
    <property type="term" value="P:methylation"/>
    <property type="evidence" value="ECO:0007669"/>
    <property type="project" value="UniProtKB-KW"/>
</dbReference>
<keyword evidence="1 4" id="KW-0489">Methyltransferase</keyword>
<reference evidence="5" key="1">
    <citation type="submission" date="2011-03" db="EMBL/GenBank/DDBJ databases">
        <authorList>
            <person name="Voget S."/>
            <person name="Streit W.R."/>
            <person name="Jaeger K.E."/>
            <person name="Daniel R."/>
        </authorList>
    </citation>
    <scope>NUCLEOTIDE SEQUENCE [LARGE SCALE GENOMIC DNA]</scope>
    <source>
        <strain evidence="5">PG1</strain>
    </source>
</reference>
<dbReference type="GO" id="GO:0008168">
    <property type="term" value="F:methyltransferase activity"/>
    <property type="evidence" value="ECO:0007669"/>
    <property type="project" value="UniProtKB-KW"/>
</dbReference>
<accession>A0A0B6S4Y4</accession>
<proteinExistence type="predicted"/>
<evidence type="ECO:0000313" key="4">
    <source>
        <dbReference type="EMBL" id="AJK49459.1"/>
    </source>
</evidence>
<reference evidence="4 5" key="2">
    <citation type="journal article" date="2016" name="Appl. Microbiol. Biotechnol.">
        <title>Mutations improving production and secretion of extracellular lipase by Burkholderia glumae PG1.</title>
        <authorList>
            <person name="Knapp A."/>
            <person name="Voget S."/>
            <person name="Gao R."/>
            <person name="Zaburannyi N."/>
            <person name="Krysciak D."/>
            <person name="Breuer M."/>
            <person name="Hauer B."/>
            <person name="Streit W.R."/>
            <person name="Muller R."/>
            <person name="Daniel R."/>
            <person name="Jaeger K.E."/>
        </authorList>
    </citation>
    <scope>NUCLEOTIDE SEQUENCE [LARGE SCALE GENOMIC DNA]</scope>
    <source>
        <strain evidence="4 5">PG1</strain>
    </source>
</reference>
<dbReference type="AlphaFoldDB" id="A0A0B6S4Y4"/>
<dbReference type="Gene3D" id="3.40.50.150">
    <property type="entry name" value="Vaccinia Virus protein VP39"/>
    <property type="match status" value="1"/>
</dbReference>
<sequence length="223" mass="24579">MPFSAGSFDEVTAALLAAVAPARVLDIGCGAGKYGHMVRAALPGARLEGVEIEPSYVGKYGLDTLYAPLHLMSAADIPATMTDEMFDLTIIGDCIEHLPKSAGLDLLNFLTYRSAYTVLVLPEAAIQNSVDNVLSEAHVSVWSERDFGWHDNWAWAQVWQMQYFILRGYAPARISLADLVATLHARQFVLQYDWVRAPLAFTHVNHTKLVPAADGGSVYWRQQ</sequence>
<evidence type="ECO:0000259" key="3">
    <source>
        <dbReference type="Pfam" id="PF05175"/>
    </source>
</evidence>
<organism evidence="4 5">
    <name type="scientific">Burkholderia plantarii</name>
    <dbReference type="NCBI Taxonomy" id="41899"/>
    <lineage>
        <taxon>Bacteria</taxon>
        <taxon>Pseudomonadati</taxon>
        <taxon>Pseudomonadota</taxon>
        <taxon>Betaproteobacteria</taxon>
        <taxon>Burkholderiales</taxon>
        <taxon>Burkholderiaceae</taxon>
        <taxon>Burkholderia</taxon>
    </lineage>
</organism>
<dbReference type="Proteomes" id="UP000031838">
    <property type="component" value="Chromosome 2"/>
</dbReference>
<dbReference type="InterPro" id="IPR029063">
    <property type="entry name" value="SAM-dependent_MTases_sf"/>
</dbReference>
<dbReference type="SUPFAM" id="SSF53335">
    <property type="entry name" value="S-adenosyl-L-methionine-dependent methyltransferases"/>
    <property type="match status" value="1"/>
</dbReference>
<dbReference type="EMBL" id="CP002581">
    <property type="protein sequence ID" value="AJK49459.1"/>
    <property type="molecule type" value="Genomic_DNA"/>
</dbReference>
<keyword evidence="2" id="KW-0949">S-adenosyl-L-methionine</keyword>
<evidence type="ECO:0000256" key="2">
    <source>
        <dbReference type="ARBA" id="ARBA00022691"/>
    </source>
</evidence>